<keyword evidence="16" id="KW-0675">Receptor</keyword>
<keyword evidence="8 12" id="KW-0798">TonB box</keyword>
<dbReference type="InterPro" id="IPR039426">
    <property type="entry name" value="TonB-dep_rcpt-like"/>
</dbReference>
<feature type="domain" description="TonB-dependent receptor-like beta-barrel" evidence="14">
    <location>
        <begin position="311"/>
        <end position="788"/>
    </location>
</feature>
<evidence type="ECO:0000256" key="5">
    <source>
        <dbReference type="ARBA" id="ARBA00022692"/>
    </source>
</evidence>
<evidence type="ECO:0000259" key="14">
    <source>
        <dbReference type="Pfam" id="PF00593"/>
    </source>
</evidence>
<dbReference type="PANTHER" id="PTHR32552:SF81">
    <property type="entry name" value="TONB-DEPENDENT OUTER MEMBRANE RECEPTOR"/>
    <property type="match status" value="1"/>
</dbReference>
<evidence type="ECO:0000313" key="16">
    <source>
        <dbReference type="EMBL" id="MCX2974094.1"/>
    </source>
</evidence>
<gene>
    <name evidence="16" type="ORF">EYC87_10930</name>
</gene>
<keyword evidence="17" id="KW-1185">Reference proteome</keyword>
<keyword evidence="9 11" id="KW-0472">Membrane</keyword>
<name>A0ABT3SVT2_9GAMM</name>
<evidence type="ECO:0000256" key="2">
    <source>
        <dbReference type="ARBA" id="ARBA00022448"/>
    </source>
</evidence>
<evidence type="ECO:0000256" key="7">
    <source>
        <dbReference type="ARBA" id="ARBA00023065"/>
    </source>
</evidence>
<evidence type="ECO:0000256" key="8">
    <source>
        <dbReference type="ARBA" id="ARBA00023077"/>
    </source>
</evidence>
<evidence type="ECO:0000256" key="1">
    <source>
        <dbReference type="ARBA" id="ARBA00004571"/>
    </source>
</evidence>
<dbReference type="PANTHER" id="PTHR32552">
    <property type="entry name" value="FERRICHROME IRON RECEPTOR-RELATED"/>
    <property type="match status" value="1"/>
</dbReference>
<accession>A0ABT3SVT2</accession>
<comment type="caution">
    <text evidence="16">The sequence shown here is derived from an EMBL/GenBank/DDBJ whole genome shotgun (WGS) entry which is preliminary data.</text>
</comment>
<keyword evidence="7" id="KW-0406">Ion transport</keyword>
<comment type="subcellular location">
    <subcellularLocation>
        <location evidence="1 11">Cell outer membrane</location>
        <topology evidence="1 11">Multi-pass membrane protein</topology>
    </subcellularLocation>
</comment>
<evidence type="ECO:0000256" key="13">
    <source>
        <dbReference type="SAM" id="MobiDB-lite"/>
    </source>
</evidence>
<evidence type="ECO:0000259" key="15">
    <source>
        <dbReference type="Pfam" id="PF07715"/>
    </source>
</evidence>
<feature type="domain" description="TonB-dependent receptor plug" evidence="15">
    <location>
        <begin position="69"/>
        <end position="175"/>
    </location>
</feature>
<sequence>MTMYTAWHCKILNITQEPLKMMKSVRKPIALQIALLTASTALGSMSLHAQERATLEEVVVTAEKREESLQDVSISISAFNEEALRLGGVDDVSRLELLVPGLNYAFAGNDAKFNVRGANSTNTFGDNSSIVGAFVDGVYQARASQQTRAFFDVRAIEFLRGPQGTLYGRNTFAGALNVYTHAPETDEAYGGIELSRQRFDRIKGEAHFNVPVTDTFALRFAGMYDKSDGYIENDAGPDIGAQDDKGYRISALWQPNDRTEAIFRYTSVEEDGNEAGLFGYTILCRNETPDGLTDAFGSQRNCENPVRGSGKLGTASNGPGGDPWKISQDYVRPVDLKDDTVSLNFTYDFGSFSLRSTTAANEYENDINFDFDFGPTQNSNGGYLEESEGWSQEFVLTSNSEGPLQWTAGAYYSDLEDYNSFYIYQQTVRDDSTRPVIETELGEFTILEGTDIVSDETLLNGFFANAVRIDTEYWGVFSQAEYSLTDNFRLIAGIRYNDETKSADCGGSNFSEGDRVVNVKDGVDGSSPRILPENAKDLFTYNCGAADAIESPKDGEYDNITWKAAAEYDLSEDIMFYLTASTGYLSGAASTDATTDEQESEVIEAGFRTVLLDSTLQFNGAVHFTEYTNLLTQRQRIDPNTGIVLTFSDNGGDIEAWGIELDAIWLPIDGLTLTGAFAYLDSEFGTYGQTNPYQLYKGQVQPFVNQSGETTPWSPEYTLGASAAYRFELSDRGSLTVYGQTYYSDGYNTSNLLATDPAHDQDSYTKTDARLIWDSPDQRYGIELFVENIEDSEVLARGNNNSDDVVQTSYLYPRNYGLKFRAMF</sequence>
<dbReference type="InterPro" id="IPR036942">
    <property type="entry name" value="Beta-barrel_TonB_sf"/>
</dbReference>
<keyword evidence="3 11" id="KW-1134">Transmembrane beta strand</keyword>
<dbReference type="InterPro" id="IPR000531">
    <property type="entry name" value="Beta-barrel_TonB"/>
</dbReference>
<protein>
    <submittedName>
        <fullName evidence="16">TonB-dependent receptor</fullName>
    </submittedName>
</protein>
<keyword evidence="10 11" id="KW-0998">Cell outer membrane</keyword>
<keyword evidence="2 11" id="KW-0813">Transport</keyword>
<proteinExistence type="inferred from homology"/>
<organism evidence="16 17">
    <name type="scientific">Candidatus Seongchinamella marina</name>
    <dbReference type="NCBI Taxonomy" id="2518990"/>
    <lineage>
        <taxon>Bacteria</taxon>
        <taxon>Pseudomonadati</taxon>
        <taxon>Pseudomonadota</taxon>
        <taxon>Gammaproteobacteria</taxon>
        <taxon>Cellvibrionales</taxon>
        <taxon>Halieaceae</taxon>
        <taxon>Seongchinamella</taxon>
    </lineage>
</organism>
<dbReference type="Proteomes" id="UP001143307">
    <property type="component" value="Unassembled WGS sequence"/>
</dbReference>
<feature type="region of interest" description="Disordered" evidence="13">
    <location>
        <begin position="303"/>
        <end position="324"/>
    </location>
</feature>
<evidence type="ECO:0000256" key="6">
    <source>
        <dbReference type="ARBA" id="ARBA00023004"/>
    </source>
</evidence>
<evidence type="ECO:0000313" key="17">
    <source>
        <dbReference type="Proteomes" id="UP001143307"/>
    </source>
</evidence>
<dbReference type="Pfam" id="PF07715">
    <property type="entry name" value="Plug"/>
    <property type="match status" value="1"/>
</dbReference>
<evidence type="ECO:0000256" key="10">
    <source>
        <dbReference type="ARBA" id="ARBA00023237"/>
    </source>
</evidence>
<dbReference type="PROSITE" id="PS52016">
    <property type="entry name" value="TONB_DEPENDENT_REC_3"/>
    <property type="match status" value="1"/>
</dbReference>
<dbReference type="Gene3D" id="2.40.170.20">
    <property type="entry name" value="TonB-dependent receptor, beta-barrel domain"/>
    <property type="match status" value="1"/>
</dbReference>
<dbReference type="Pfam" id="PF00593">
    <property type="entry name" value="TonB_dep_Rec_b-barrel"/>
    <property type="match status" value="1"/>
</dbReference>
<dbReference type="InterPro" id="IPR012910">
    <property type="entry name" value="Plug_dom"/>
</dbReference>
<evidence type="ECO:0000256" key="12">
    <source>
        <dbReference type="RuleBase" id="RU003357"/>
    </source>
</evidence>
<keyword evidence="4" id="KW-0410">Iron transport</keyword>
<keyword evidence="6" id="KW-0408">Iron</keyword>
<comment type="similarity">
    <text evidence="11 12">Belongs to the TonB-dependent receptor family.</text>
</comment>
<evidence type="ECO:0000256" key="4">
    <source>
        <dbReference type="ARBA" id="ARBA00022496"/>
    </source>
</evidence>
<dbReference type="EMBL" id="SHNP01000003">
    <property type="protein sequence ID" value="MCX2974094.1"/>
    <property type="molecule type" value="Genomic_DNA"/>
</dbReference>
<dbReference type="SUPFAM" id="SSF56935">
    <property type="entry name" value="Porins"/>
    <property type="match status" value="1"/>
</dbReference>
<reference evidence="16" key="1">
    <citation type="submission" date="2019-02" db="EMBL/GenBank/DDBJ databases">
        <authorList>
            <person name="Li S.-H."/>
        </authorList>
    </citation>
    <scope>NUCLEOTIDE SEQUENCE</scope>
    <source>
        <strain evidence="16">IMCC8485</strain>
    </source>
</reference>
<evidence type="ECO:0000256" key="11">
    <source>
        <dbReference type="PROSITE-ProRule" id="PRU01360"/>
    </source>
</evidence>
<evidence type="ECO:0000256" key="3">
    <source>
        <dbReference type="ARBA" id="ARBA00022452"/>
    </source>
</evidence>
<evidence type="ECO:0000256" key="9">
    <source>
        <dbReference type="ARBA" id="ARBA00023136"/>
    </source>
</evidence>
<keyword evidence="5 11" id="KW-0812">Transmembrane</keyword>